<dbReference type="PANTHER" id="PTHR23155:SF1135">
    <property type="entry name" value="OS08G0246300 PROTEIN"/>
    <property type="match status" value="1"/>
</dbReference>
<name>A0A368RR08_SETIT</name>
<evidence type="ECO:0000256" key="5">
    <source>
        <dbReference type="ARBA" id="ARBA00022821"/>
    </source>
</evidence>
<dbReference type="AlphaFoldDB" id="A0A368RR08"/>
<dbReference type="InterPro" id="IPR038005">
    <property type="entry name" value="RX-like_CC"/>
</dbReference>
<dbReference type="GO" id="GO:0051707">
    <property type="term" value="P:response to other organism"/>
    <property type="evidence" value="ECO:0007669"/>
    <property type="project" value="UniProtKB-ARBA"/>
</dbReference>
<evidence type="ECO:0000313" key="11">
    <source>
        <dbReference type="EMBL" id="RCV32548.1"/>
    </source>
</evidence>
<feature type="domain" description="NB-ARC" evidence="7">
    <location>
        <begin position="424"/>
        <end position="605"/>
    </location>
</feature>
<evidence type="ECO:0008006" key="12">
    <source>
        <dbReference type="Google" id="ProtNLM"/>
    </source>
</evidence>
<dbReference type="EMBL" id="CM003534">
    <property type="protein sequence ID" value="RCV32548.1"/>
    <property type="molecule type" value="Genomic_DNA"/>
</dbReference>
<evidence type="ECO:0000256" key="4">
    <source>
        <dbReference type="ARBA" id="ARBA00022741"/>
    </source>
</evidence>
<feature type="domain" description="Disease resistance protein winged helix" evidence="9">
    <location>
        <begin position="619"/>
        <end position="671"/>
    </location>
</feature>
<dbReference type="Pfam" id="PF18052">
    <property type="entry name" value="Rx_N"/>
    <property type="match status" value="1"/>
</dbReference>
<reference evidence="11" key="2">
    <citation type="submission" date="2015-07" db="EMBL/GenBank/DDBJ databases">
        <authorList>
            <person name="Noorani M."/>
        </authorList>
    </citation>
    <scope>NUCLEOTIDE SEQUENCE</scope>
    <source>
        <strain evidence="11">Yugu1</strain>
    </source>
</reference>
<dbReference type="PANTHER" id="PTHR23155">
    <property type="entry name" value="DISEASE RESISTANCE PROTEIN RP"/>
    <property type="match status" value="1"/>
</dbReference>
<dbReference type="InterPro" id="IPR058922">
    <property type="entry name" value="WHD_DRP"/>
</dbReference>
<dbReference type="InterPro" id="IPR027417">
    <property type="entry name" value="P-loop_NTPase"/>
</dbReference>
<evidence type="ECO:0000256" key="3">
    <source>
        <dbReference type="ARBA" id="ARBA00022737"/>
    </source>
</evidence>
<keyword evidence="4" id="KW-0547">Nucleotide-binding</keyword>
<keyword evidence="2" id="KW-0433">Leucine-rich repeat</keyword>
<dbReference type="Gene3D" id="3.40.50.300">
    <property type="entry name" value="P-loop containing nucleotide triphosphate hydrolases"/>
    <property type="match status" value="2"/>
</dbReference>
<evidence type="ECO:0000256" key="1">
    <source>
        <dbReference type="ARBA" id="ARBA00008894"/>
    </source>
</evidence>
<sequence length="1162" mass="131203">MAEFAFGLTKTAVEGTVSTVKSAIEDEAKLNEKVQHDLEFITAEFQMMQSSLSVAKRERAADNEVVRTWVRLLRDLAFDVEDCVEFVVHLEKRSSSAWLWRTLPSCLVPPQHLDLAAAEIKQLKARVEDVSHRNMRYNLTGDLAGSSHSISKPAEQPATTASPSAFHILRELHGMGDLRELITGEGGDDLQVISVWGSTGGDLGARSMIMETYCHGDICDGFKSRAWVKLVQPFNPNEFLKSLLTQLCRRSWSSHHQADAGEVEFRTRMKAAVDEDDHLMKAELMQQLMKHKRYLVVLEDVSTVVEWDDIKMLLPDCKNGSRIIVSTHDIGMAFMCTGKPYLVSELRRFPDGHSLCALFRKLYLDLASAGGLTDVERESINGIVDDIEEADLIQRCCKLLREKVCLVVINGLRRLEVGLDLFLQLQEPGDYGVVSVWGIAAVGKSDIVRTCYYHHMLNTSPWFRLGDQYLHFDLMKRFAKYSWVRVPHPFNLTEFSRRLLVDFYSDDLQAMETVAVGIMQGQDLIEECRKLLRQENYFVVVEGLGSTDAWDSIKEAFFPQPVDGCIVVIITNEASVARHCQVKEQRRVNVKGLQADEAHNLFIKVHLHTLKPCIFYLLVFPVDHNIRQRRLLRRWIAEGYSRDKASTTAEEEGRRLFSDLIDLSIIQVQDTPSETLHQQNGFLHEYIVSRPMEDNLVFTLEGHCTLSSQRAGKHLTIRSSWDRDKVVFKSIDFSRLRSLTVFGKWRSFFVSANTNMRLLRVLDLEDTSGVTDDDLEHIAKLLPRLKFLSLRGCREITYLPNSLGGLRQLQTLDVKHTSIVTLPPVITKLEKLQYINAGTTEPIDDLTSPAEAASGSLPAAGEVVGTSTPPPWSSRAQNFVSGCLSNNLNRSKQQAHNSSVKVPAGIGRLTMLQTLGVVNVGGAGRKAISNELKMLTQLRKLGVSGINQGNYQKLFSAISDHAHLVSLSVRLDKDKEGAFCCLDGISKPPKTLKSLKLYGHVHKLPDWMRQLDNLSKVDLEITILTQKDTRFYEQFPSQSIHGRVSVKPIQVSQVHFGVPEDPPCRPWTKQFRIFKIDCTTRLQANFGEDYITSSVQLLVVHCSSGSSLQISGLEHLLVLKEVWLKGSYSYELWQQLKQQLSEHPKKPVLKPEIPPFVMSNEY</sequence>
<protein>
    <recommendedName>
        <fullName evidence="12">Rx N-terminal domain-containing protein</fullName>
    </recommendedName>
</protein>
<dbReference type="CDD" id="cd14798">
    <property type="entry name" value="RX-CC_like"/>
    <property type="match status" value="1"/>
</dbReference>
<comment type="similarity">
    <text evidence="1">Belongs to the disease resistance NB-LRR family.</text>
</comment>
<dbReference type="Pfam" id="PF00931">
    <property type="entry name" value="NB-ARC"/>
    <property type="match status" value="2"/>
</dbReference>
<evidence type="ECO:0000256" key="6">
    <source>
        <dbReference type="ARBA" id="ARBA00023054"/>
    </source>
</evidence>
<dbReference type="InterPro" id="IPR044974">
    <property type="entry name" value="Disease_R_plants"/>
</dbReference>
<dbReference type="OrthoDB" id="586368at2759"/>
<keyword evidence="5" id="KW-0611">Plant defense</keyword>
<dbReference type="Pfam" id="PF23598">
    <property type="entry name" value="LRR_14"/>
    <property type="match status" value="2"/>
</dbReference>
<feature type="domain" description="NB-ARC" evidence="7">
    <location>
        <begin position="188"/>
        <end position="338"/>
    </location>
</feature>
<evidence type="ECO:0000259" key="8">
    <source>
        <dbReference type="Pfam" id="PF18052"/>
    </source>
</evidence>
<dbReference type="Gene3D" id="3.80.10.10">
    <property type="entry name" value="Ribonuclease Inhibitor"/>
    <property type="match status" value="1"/>
</dbReference>
<dbReference type="Pfam" id="PF23559">
    <property type="entry name" value="WHD_DRP"/>
    <property type="match status" value="1"/>
</dbReference>
<feature type="domain" description="Disease resistance R13L4/SHOC-2-like LRR" evidence="10">
    <location>
        <begin position="898"/>
        <end position="1146"/>
    </location>
</feature>
<evidence type="ECO:0000256" key="2">
    <source>
        <dbReference type="ARBA" id="ARBA00022614"/>
    </source>
</evidence>
<evidence type="ECO:0000259" key="9">
    <source>
        <dbReference type="Pfam" id="PF23559"/>
    </source>
</evidence>
<dbReference type="GO" id="GO:0043531">
    <property type="term" value="F:ADP binding"/>
    <property type="evidence" value="ECO:0007669"/>
    <property type="project" value="InterPro"/>
</dbReference>
<dbReference type="SUPFAM" id="SSF52540">
    <property type="entry name" value="P-loop containing nucleoside triphosphate hydrolases"/>
    <property type="match status" value="2"/>
</dbReference>
<evidence type="ECO:0000259" key="7">
    <source>
        <dbReference type="Pfam" id="PF00931"/>
    </source>
</evidence>
<gene>
    <name evidence="11" type="ORF">SETIT_7G011700v2</name>
</gene>
<dbReference type="InterPro" id="IPR055414">
    <property type="entry name" value="LRR_R13L4/SHOC2-like"/>
</dbReference>
<feature type="domain" description="Disease resistance R13L4/SHOC-2-like LRR" evidence="10">
    <location>
        <begin position="736"/>
        <end position="840"/>
    </location>
</feature>
<dbReference type="InterPro" id="IPR041118">
    <property type="entry name" value="Rx_N"/>
</dbReference>
<dbReference type="InterPro" id="IPR002182">
    <property type="entry name" value="NB-ARC"/>
</dbReference>
<feature type="domain" description="Disease resistance N-terminal" evidence="8">
    <location>
        <begin position="13"/>
        <end position="97"/>
    </location>
</feature>
<keyword evidence="3" id="KW-0677">Repeat</keyword>
<keyword evidence="6" id="KW-0175">Coiled coil</keyword>
<dbReference type="Gene3D" id="1.20.5.4130">
    <property type="match status" value="1"/>
</dbReference>
<dbReference type="GO" id="GO:0006952">
    <property type="term" value="P:defense response"/>
    <property type="evidence" value="ECO:0007669"/>
    <property type="project" value="UniProtKB-KW"/>
</dbReference>
<dbReference type="SUPFAM" id="SSF52047">
    <property type="entry name" value="RNI-like"/>
    <property type="match status" value="1"/>
</dbReference>
<dbReference type="InterPro" id="IPR032675">
    <property type="entry name" value="LRR_dom_sf"/>
</dbReference>
<evidence type="ECO:0000259" key="10">
    <source>
        <dbReference type="Pfam" id="PF23598"/>
    </source>
</evidence>
<organism evidence="11">
    <name type="scientific">Setaria italica</name>
    <name type="common">Foxtail millet</name>
    <name type="synonym">Panicum italicum</name>
    <dbReference type="NCBI Taxonomy" id="4555"/>
    <lineage>
        <taxon>Eukaryota</taxon>
        <taxon>Viridiplantae</taxon>
        <taxon>Streptophyta</taxon>
        <taxon>Embryophyta</taxon>
        <taxon>Tracheophyta</taxon>
        <taxon>Spermatophyta</taxon>
        <taxon>Magnoliopsida</taxon>
        <taxon>Liliopsida</taxon>
        <taxon>Poales</taxon>
        <taxon>Poaceae</taxon>
        <taxon>PACMAD clade</taxon>
        <taxon>Panicoideae</taxon>
        <taxon>Panicodae</taxon>
        <taxon>Paniceae</taxon>
        <taxon>Cenchrinae</taxon>
        <taxon>Setaria</taxon>
    </lineage>
</organism>
<reference evidence="11" key="1">
    <citation type="journal article" date="2012" name="Nat. Biotechnol.">
        <title>Reference genome sequence of the model plant Setaria.</title>
        <authorList>
            <person name="Bennetzen J.L."/>
            <person name="Schmutz J."/>
            <person name="Wang H."/>
            <person name="Percifield R."/>
            <person name="Hawkins J."/>
            <person name="Pontaroli A.C."/>
            <person name="Estep M."/>
            <person name="Feng L."/>
            <person name="Vaughn J.N."/>
            <person name="Grimwood J."/>
            <person name="Jenkins J."/>
            <person name="Barry K."/>
            <person name="Lindquist E."/>
            <person name="Hellsten U."/>
            <person name="Deshpande S."/>
            <person name="Wang X."/>
            <person name="Wu X."/>
            <person name="Mitros T."/>
            <person name="Triplett J."/>
            <person name="Yang X."/>
            <person name="Ye C.Y."/>
            <person name="Mauro-Herrera M."/>
            <person name="Wang L."/>
            <person name="Li P."/>
            <person name="Sharma M."/>
            <person name="Sharma R."/>
            <person name="Ronald P.C."/>
            <person name="Panaud O."/>
            <person name="Kellogg E.A."/>
            <person name="Brutnell T.P."/>
            <person name="Doust A.N."/>
            <person name="Tuskan G.A."/>
            <person name="Rokhsar D."/>
            <person name="Devos K.M."/>
        </authorList>
    </citation>
    <scope>NUCLEOTIDE SEQUENCE [LARGE SCALE GENOMIC DNA]</scope>
    <source>
        <strain evidence="11">Yugu1</strain>
    </source>
</reference>
<proteinExistence type="inferred from homology"/>
<accession>A0A368RR08</accession>